<dbReference type="Pfam" id="PF01050">
    <property type="entry name" value="MannoseP_isomer"/>
    <property type="match status" value="1"/>
</dbReference>
<sequence>MKCIILAGGKGNSMWPLSRENYPKQFMEVKEGRSLLQEMVAKNIPFCDEFIISSNLNYKFIIESQMKAFQGLRYRCFLEEDAKKTAPAVAMICMGLNPSELVFVLSADQIIEGENYKDTVIRAQNMAREGALVTFGMQPDSPNNGYGYIQYDGEKVLAFKEKPDVETASRYIRSGDYLWNSGNFLFRSGDFLHELKLHAPQIYSSCENAEKKINYGRQMILLDKKSMAPVPAMSIEHAVFEKSDNVRVIKSGFQWFDIGDLEKLSDYTKSGVGKNVIEEKCGNVTVINRSKEQLVVANGLEDTIIVNTDDALYISKKGQSGNIKEIMRKNHDQYSRFFENHSTFYYEWGTQQVLEDDSFFKVKKVVVFPGKTHHLHKHGMRSEQWTVVKGVASITLGKECRDYRAKETVYVPVGVEHAVSNNTDSEVIIIEISIGQKLVDEDSIKSETMPRRYIQDAGFVKLEPAFKDYLWGGTKLRDIYHKKCDYDVIAESWELSSHKDGQSIIAEGPYKGMLFGEYIKGIGEEGLGWKCQAFERFPILIKFIDAKNPLSIQVHPNDEYALSRENEYGKNEMWYIMDCDPGASIYYGVNRDISKEELQQRVKDNTVLEVLNKVEVHKGDTFFVKAGTIHAIGAGILICEIQQNSNCTYRLYDYDRRDKFGNPRELHLEKATDVSTLEVLHNKAVNVADRITTGNGFEIELLGSCKYFESSKYTVGKEVTLDIDETSFNSILIIDGEGHISCDKKVLSFKPADSFFVPAGRKKIQISGKCTFIRTHV</sequence>
<dbReference type="PANTHER" id="PTHR46390">
    <property type="entry name" value="MANNOSE-1-PHOSPHATE GUANYLYLTRANSFERASE"/>
    <property type="match status" value="1"/>
</dbReference>
<dbReference type="InterPro" id="IPR049577">
    <property type="entry name" value="GMPP_N"/>
</dbReference>
<evidence type="ECO:0000259" key="5">
    <source>
        <dbReference type="Pfam" id="PF20511"/>
    </source>
</evidence>
<dbReference type="AlphaFoldDB" id="A0A7W8H8I0"/>
<keyword evidence="7" id="KW-0548">Nucleotidyltransferase</keyword>
<evidence type="ECO:0000313" key="8">
    <source>
        <dbReference type="Proteomes" id="UP000543642"/>
    </source>
</evidence>
<dbReference type="GO" id="GO:0009298">
    <property type="term" value="P:GDP-mannose biosynthetic process"/>
    <property type="evidence" value="ECO:0007669"/>
    <property type="project" value="TreeGrafter"/>
</dbReference>
<dbReference type="SUPFAM" id="SSF51182">
    <property type="entry name" value="RmlC-like cupins"/>
    <property type="match status" value="2"/>
</dbReference>
<dbReference type="RefSeq" id="WP_183771204.1">
    <property type="nucleotide sequence ID" value="NZ_JACHFW010000001.1"/>
</dbReference>
<protein>
    <recommendedName>
        <fullName evidence="1">Phosphohexomutase</fullName>
    </recommendedName>
    <alternativeName>
        <fullName evidence="2">Phosphomannose isomerase</fullName>
    </alternativeName>
</protein>
<gene>
    <name evidence="7" type="ORF">HNP82_000557</name>
</gene>
<dbReference type="InterPro" id="IPR014710">
    <property type="entry name" value="RmlC-like_jellyroll"/>
</dbReference>
<dbReference type="InterPro" id="IPR011051">
    <property type="entry name" value="RmlC_Cupin_sf"/>
</dbReference>
<dbReference type="CDD" id="cd07010">
    <property type="entry name" value="cupin_PMI_type_I_N_bac"/>
    <property type="match status" value="1"/>
</dbReference>
<dbReference type="Pfam" id="PF00483">
    <property type="entry name" value="NTP_transferase"/>
    <property type="match status" value="1"/>
</dbReference>
<dbReference type="SUPFAM" id="SSF53448">
    <property type="entry name" value="Nucleotide-diphospho-sugar transferases"/>
    <property type="match status" value="1"/>
</dbReference>
<organism evidence="7 8">
    <name type="scientific">Catenibacillus scindens</name>
    <dbReference type="NCBI Taxonomy" id="673271"/>
    <lineage>
        <taxon>Bacteria</taxon>
        <taxon>Bacillati</taxon>
        <taxon>Bacillota</taxon>
        <taxon>Clostridia</taxon>
        <taxon>Lachnospirales</taxon>
        <taxon>Lachnospiraceae</taxon>
        <taxon>Catenibacillus</taxon>
    </lineage>
</organism>
<dbReference type="InterPro" id="IPR046457">
    <property type="entry name" value="PMI_typeI_cat"/>
</dbReference>
<reference evidence="7 8" key="1">
    <citation type="submission" date="2020-08" db="EMBL/GenBank/DDBJ databases">
        <title>Genomic Encyclopedia of Type Strains, Phase IV (KMG-IV): sequencing the most valuable type-strain genomes for metagenomic binning, comparative biology and taxonomic classification.</title>
        <authorList>
            <person name="Goeker M."/>
        </authorList>
    </citation>
    <scope>NUCLEOTIDE SEQUENCE [LARGE SCALE GENOMIC DNA]</scope>
    <source>
        <strain evidence="7 8">DSM 106146</strain>
    </source>
</reference>
<dbReference type="Gene3D" id="3.90.550.10">
    <property type="entry name" value="Spore Coat Polysaccharide Biosynthesis Protein SpsA, Chain A"/>
    <property type="match status" value="1"/>
</dbReference>
<evidence type="ECO:0000256" key="2">
    <source>
        <dbReference type="ARBA" id="ARBA00030762"/>
    </source>
</evidence>
<evidence type="ECO:0000256" key="1">
    <source>
        <dbReference type="ARBA" id="ARBA00029741"/>
    </source>
</evidence>
<dbReference type="Proteomes" id="UP000543642">
    <property type="component" value="Unassembled WGS sequence"/>
</dbReference>
<feature type="domain" description="Mannose-6-phosphate isomerase type II C-terminal" evidence="4">
    <location>
        <begin position="338"/>
        <end position="444"/>
    </location>
</feature>
<dbReference type="InterPro" id="IPR051161">
    <property type="entry name" value="Mannose-6P_isomerase_type2"/>
</dbReference>
<feature type="domain" description="Phosphomannose isomerase type I catalytic" evidence="5">
    <location>
        <begin position="460"/>
        <end position="561"/>
    </location>
</feature>
<keyword evidence="7" id="KW-0413">Isomerase</keyword>
<dbReference type="Gene3D" id="2.60.120.10">
    <property type="entry name" value="Jelly Rolls"/>
    <property type="match status" value="3"/>
</dbReference>
<dbReference type="InterPro" id="IPR029044">
    <property type="entry name" value="Nucleotide-diphossugar_trans"/>
</dbReference>
<dbReference type="InterPro" id="IPR001538">
    <property type="entry name" value="Man6P_isomerase-2_C"/>
</dbReference>
<dbReference type="PANTHER" id="PTHR46390:SF1">
    <property type="entry name" value="MANNOSE-1-PHOSPHATE GUANYLYLTRANSFERASE"/>
    <property type="match status" value="1"/>
</dbReference>
<dbReference type="GO" id="GO:0005976">
    <property type="term" value="P:polysaccharide metabolic process"/>
    <property type="evidence" value="ECO:0007669"/>
    <property type="project" value="InterPro"/>
</dbReference>
<evidence type="ECO:0000259" key="4">
    <source>
        <dbReference type="Pfam" id="PF01050"/>
    </source>
</evidence>
<dbReference type="GO" id="GO:0008270">
    <property type="term" value="F:zinc ion binding"/>
    <property type="evidence" value="ECO:0007669"/>
    <property type="project" value="InterPro"/>
</dbReference>
<evidence type="ECO:0000313" key="7">
    <source>
        <dbReference type="EMBL" id="MBB5263463.1"/>
    </source>
</evidence>
<dbReference type="Pfam" id="PF20511">
    <property type="entry name" value="PMI_typeI_cat"/>
    <property type="match status" value="1"/>
</dbReference>
<dbReference type="GO" id="GO:0004475">
    <property type="term" value="F:mannose-1-phosphate guanylyltransferase (GTP) activity"/>
    <property type="evidence" value="ECO:0007669"/>
    <property type="project" value="InterPro"/>
</dbReference>
<keyword evidence="7" id="KW-0808">Transferase</keyword>
<dbReference type="EMBL" id="JACHFW010000001">
    <property type="protein sequence ID" value="MBB5263463.1"/>
    <property type="molecule type" value="Genomic_DNA"/>
</dbReference>
<evidence type="ECO:0000259" key="6">
    <source>
        <dbReference type="Pfam" id="PF21621"/>
    </source>
</evidence>
<evidence type="ECO:0000259" key="3">
    <source>
        <dbReference type="Pfam" id="PF00483"/>
    </source>
</evidence>
<proteinExistence type="predicted"/>
<dbReference type="GO" id="GO:0004476">
    <property type="term" value="F:mannose-6-phosphate isomerase activity"/>
    <property type="evidence" value="ECO:0007669"/>
    <property type="project" value="InterPro"/>
</dbReference>
<feature type="domain" description="Nucleotidyl transferase" evidence="3">
    <location>
        <begin position="2"/>
        <end position="267"/>
    </location>
</feature>
<feature type="domain" description="Mannose-6-phosphate isomerase cupin" evidence="6">
    <location>
        <begin position="705"/>
        <end position="777"/>
    </location>
</feature>
<dbReference type="Pfam" id="PF21621">
    <property type="entry name" value="MPI_cupin_dom"/>
    <property type="match status" value="1"/>
</dbReference>
<name>A0A7W8H8I0_9FIRM</name>
<comment type="caution">
    <text evidence="7">The sequence shown here is derived from an EMBL/GenBank/DDBJ whole genome shotgun (WGS) entry which is preliminary data.</text>
</comment>
<dbReference type="InterPro" id="IPR005835">
    <property type="entry name" value="NTP_transferase_dom"/>
</dbReference>
<accession>A0A7W8H8I0</accession>
<keyword evidence="8" id="KW-1185">Reference proteome</keyword>
<dbReference type="InterPro" id="IPR049071">
    <property type="entry name" value="MPI_cupin_dom"/>
</dbReference>
<dbReference type="CDD" id="cd02509">
    <property type="entry name" value="GDP-M1P_Guanylyltransferase"/>
    <property type="match status" value="1"/>
</dbReference>